<evidence type="ECO:0000313" key="3">
    <source>
        <dbReference type="Proteomes" id="UP001254813"/>
    </source>
</evidence>
<dbReference type="Proteomes" id="UP001254813">
    <property type="component" value="Unassembled WGS sequence"/>
</dbReference>
<accession>A0ABU2G886</accession>
<feature type="transmembrane region" description="Helical" evidence="1">
    <location>
        <begin position="89"/>
        <end position="106"/>
    </location>
</feature>
<keyword evidence="3" id="KW-1185">Reference proteome</keyword>
<dbReference type="EMBL" id="JAMQOQ010000010">
    <property type="protein sequence ID" value="MDS0297010.1"/>
    <property type="molecule type" value="Genomic_DNA"/>
</dbReference>
<gene>
    <name evidence="2" type="ORF">NDI79_22865</name>
</gene>
<evidence type="ECO:0000256" key="1">
    <source>
        <dbReference type="SAM" id="Phobius"/>
    </source>
</evidence>
<comment type="caution">
    <text evidence="2">The sequence shown here is derived from an EMBL/GenBank/DDBJ whole genome shotgun (WGS) entry which is preliminary data.</text>
</comment>
<feature type="transmembrane region" description="Helical" evidence="1">
    <location>
        <begin position="25"/>
        <end position="44"/>
    </location>
</feature>
<dbReference type="RefSeq" id="WP_310930945.1">
    <property type="nucleotide sequence ID" value="NZ_JAMQOQ010000010.1"/>
</dbReference>
<keyword evidence="1" id="KW-0812">Transmembrane</keyword>
<protein>
    <recommendedName>
        <fullName evidence="4">Integral membrane protein</fullName>
    </recommendedName>
</protein>
<proteinExistence type="predicted"/>
<feature type="transmembrane region" description="Helical" evidence="1">
    <location>
        <begin position="112"/>
        <end position="131"/>
    </location>
</feature>
<sequence>MSTQASWNVSSLFERKGEGRPPVDILGLVAALVVFAVGSFWMAFLAQLSGPVVEGGINPQTVASLQWGAVGVVLGVLAVFVYQRRPIGWYGTLTAAMVGVVQAVRVGMNSDLLLLGAVYVAIPLVVTSILLRRRGRFLG</sequence>
<evidence type="ECO:0008006" key="4">
    <source>
        <dbReference type="Google" id="ProtNLM"/>
    </source>
</evidence>
<evidence type="ECO:0000313" key="2">
    <source>
        <dbReference type="EMBL" id="MDS0297010.1"/>
    </source>
</evidence>
<keyword evidence="1" id="KW-0472">Membrane</keyword>
<feature type="transmembrane region" description="Helical" evidence="1">
    <location>
        <begin position="64"/>
        <end position="82"/>
    </location>
</feature>
<keyword evidence="1" id="KW-1133">Transmembrane helix</keyword>
<organism evidence="2 3">
    <name type="scientific">Halogeometricum luteum</name>
    <dbReference type="NCBI Taxonomy" id="2950537"/>
    <lineage>
        <taxon>Archaea</taxon>
        <taxon>Methanobacteriati</taxon>
        <taxon>Methanobacteriota</taxon>
        <taxon>Stenosarchaea group</taxon>
        <taxon>Halobacteria</taxon>
        <taxon>Halobacteriales</taxon>
        <taxon>Haloferacaceae</taxon>
        <taxon>Halogeometricum</taxon>
    </lineage>
</organism>
<reference evidence="2 3" key="1">
    <citation type="submission" date="2022-06" db="EMBL/GenBank/DDBJ databases">
        <title>Halogeometricum sp. a new haloarchaeum isolate from saline soil.</title>
        <authorList>
            <person name="Strakova D."/>
            <person name="Galisteo C."/>
            <person name="Sanchez-Porro C."/>
            <person name="Ventosa A."/>
        </authorList>
    </citation>
    <scope>NUCLEOTIDE SEQUENCE [LARGE SCALE GENOMIC DNA]</scope>
    <source>
        <strain evidence="3">S3BR25-2</strain>
    </source>
</reference>
<name>A0ABU2G886_9EURY</name>